<proteinExistence type="predicted"/>
<dbReference type="RefSeq" id="XP_031008576.1">
    <property type="nucleotide sequence ID" value="XM_031146980.1"/>
</dbReference>
<evidence type="ECO:0000256" key="1">
    <source>
        <dbReference type="SAM" id="Coils"/>
    </source>
</evidence>
<dbReference type="GeneID" id="41982200"/>
<dbReference type="AlphaFoldDB" id="A0A8H8R748"/>
<dbReference type="EMBL" id="QGMH01000014">
    <property type="protein sequence ID" value="TVY29789.1"/>
    <property type="molecule type" value="Genomic_DNA"/>
</dbReference>
<comment type="caution">
    <text evidence="2">The sequence shown here is derived from an EMBL/GenBank/DDBJ whole genome shotgun (WGS) entry which is preliminary data.</text>
</comment>
<dbReference type="Proteomes" id="UP000431533">
    <property type="component" value="Unassembled WGS sequence"/>
</dbReference>
<gene>
    <name evidence="2" type="ORF">LHYA1_G002002</name>
</gene>
<accession>A0A8H8R748</accession>
<evidence type="ECO:0000313" key="2">
    <source>
        <dbReference type="EMBL" id="TVY29789.1"/>
    </source>
</evidence>
<reference evidence="2 3" key="1">
    <citation type="submission" date="2018-05" db="EMBL/GenBank/DDBJ databases">
        <title>Genome sequencing and assembly of the regulated plant pathogen Lachnellula willkommii and related sister species for the development of diagnostic species identification markers.</title>
        <authorList>
            <person name="Giroux E."/>
            <person name="Bilodeau G."/>
        </authorList>
    </citation>
    <scope>NUCLEOTIDE SEQUENCE [LARGE SCALE GENOMIC DNA]</scope>
    <source>
        <strain evidence="2 3">CBS 185.66</strain>
    </source>
</reference>
<name>A0A8H8R748_9HELO</name>
<feature type="coiled-coil region" evidence="1">
    <location>
        <begin position="76"/>
        <end position="106"/>
    </location>
</feature>
<keyword evidence="3" id="KW-1185">Reference proteome</keyword>
<evidence type="ECO:0000313" key="3">
    <source>
        <dbReference type="Proteomes" id="UP000431533"/>
    </source>
</evidence>
<protein>
    <submittedName>
        <fullName evidence="2">Uncharacterized protein</fullName>
    </submittedName>
</protein>
<dbReference type="OrthoDB" id="3551700at2759"/>
<keyword evidence="1" id="KW-0175">Coiled coil</keyword>
<sequence>MCYHKRIVFLCSHFGWAHEIRPCDTQKAFLDGSQSKECEIMCAHPLQSIRVQANCKACAAKQMKTDTTMCTVKDRLRALTETVARLQKAEEKEAEEELDLDAEAEAEAFLRIAPPV</sequence>
<organism evidence="2 3">
    <name type="scientific">Lachnellula hyalina</name>
    <dbReference type="NCBI Taxonomy" id="1316788"/>
    <lineage>
        <taxon>Eukaryota</taxon>
        <taxon>Fungi</taxon>
        <taxon>Dikarya</taxon>
        <taxon>Ascomycota</taxon>
        <taxon>Pezizomycotina</taxon>
        <taxon>Leotiomycetes</taxon>
        <taxon>Helotiales</taxon>
        <taxon>Lachnaceae</taxon>
        <taxon>Lachnellula</taxon>
    </lineage>
</organism>